<evidence type="ECO:0000313" key="7">
    <source>
        <dbReference type="EMBL" id="KST64802.1"/>
    </source>
</evidence>
<dbReference type="EMBL" id="LMTZ01000129">
    <property type="protein sequence ID" value="KST64092.1"/>
    <property type="molecule type" value="Genomic_DNA"/>
</dbReference>
<dbReference type="Pfam" id="PF13531">
    <property type="entry name" value="SBP_bac_11"/>
    <property type="match status" value="1"/>
</dbReference>
<feature type="binding site" evidence="5">
    <location>
        <position position="45"/>
    </location>
    <ligand>
        <name>molybdate</name>
        <dbReference type="ChEBI" id="CHEBI:36264"/>
    </ligand>
</feature>
<sequence>MEVKPKILVLILSSLLIACNQTNQNSTSRANTQQTASLTVSAAASLTDALPSIKKMYEQQNPQVSITYNFASSGNLQRQIEQGAPADVFISASVNKMDILQKQGLLSQGSRKDLLQNKVVLIVSKDNSTISDFKDLTATEVNKISIGEPNSVPAGKYAKEVLTNAGIFEDVKSKTVFAKTVRQVLTYVETGNVDAGIVYATDAKSSNRVKVAAIAPVKSHSPVVYPVAVIKDSNNSTAAKEFVEFLSSKPASEVFAKNGFTPVINNSPINNSQNN</sequence>
<dbReference type="CDD" id="cd13537">
    <property type="entry name" value="PBP2_YvgL_like"/>
    <property type="match status" value="1"/>
</dbReference>
<reference evidence="7 8" key="1">
    <citation type="journal article" date="2015" name="Genome Announc.">
        <title>Draft Genome of the Euendolithic (true boring) Cyanobacterium Mastigocoleus testarum strain BC008.</title>
        <authorList>
            <person name="Guida B.S."/>
            <person name="Garcia-Pichel F."/>
        </authorList>
    </citation>
    <scope>NUCLEOTIDE SEQUENCE [LARGE SCALE GENOMIC DNA]</scope>
    <source>
        <strain evidence="7 8">BC008</strain>
    </source>
</reference>
<organism evidence="7 8">
    <name type="scientific">Mastigocoleus testarum BC008</name>
    <dbReference type="NCBI Taxonomy" id="371196"/>
    <lineage>
        <taxon>Bacteria</taxon>
        <taxon>Bacillati</taxon>
        <taxon>Cyanobacteriota</taxon>
        <taxon>Cyanophyceae</taxon>
        <taxon>Nostocales</taxon>
        <taxon>Hapalosiphonaceae</taxon>
        <taxon>Mastigocoleus</taxon>
    </lineage>
</organism>
<evidence type="ECO:0000256" key="4">
    <source>
        <dbReference type="ARBA" id="ARBA00022729"/>
    </source>
</evidence>
<keyword evidence="2 5" id="KW-0500">Molybdenum</keyword>
<feature type="binding site" evidence="5">
    <location>
        <position position="73"/>
    </location>
    <ligand>
        <name>molybdate</name>
        <dbReference type="ChEBI" id="CHEBI:36264"/>
    </ligand>
</feature>
<feature type="binding site" evidence="5">
    <location>
        <position position="199"/>
    </location>
    <ligand>
        <name>molybdate</name>
        <dbReference type="ChEBI" id="CHEBI:36264"/>
    </ligand>
</feature>
<feature type="binding site" evidence="5">
    <location>
        <position position="181"/>
    </location>
    <ligand>
        <name>molybdate</name>
        <dbReference type="ChEBI" id="CHEBI:36264"/>
    </ligand>
</feature>
<evidence type="ECO:0000256" key="5">
    <source>
        <dbReference type="PIRSR" id="PIRSR004846-1"/>
    </source>
</evidence>
<name>A0A0V7ZK24_9CYAN</name>
<evidence type="ECO:0000256" key="1">
    <source>
        <dbReference type="ARBA" id="ARBA00009175"/>
    </source>
</evidence>
<dbReference type="InterPro" id="IPR005950">
    <property type="entry name" value="ModA"/>
</dbReference>
<keyword evidence="8" id="KW-1185">Reference proteome</keyword>
<dbReference type="InterPro" id="IPR041879">
    <property type="entry name" value="YvgL-like_PBP2"/>
</dbReference>
<protein>
    <submittedName>
        <fullName evidence="7">Molybdate ABC transporter substrate-binding protein</fullName>
    </submittedName>
</protein>
<dbReference type="OrthoDB" id="9785015at2"/>
<accession>A0A0V7ZK24</accession>
<dbReference type="SUPFAM" id="SSF53850">
    <property type="entry name" value="Periplasmic binding protein-like II"/>
    <property type="match status" value="1"/>
</dbReference>
<evidence type="ECO:0000256" key="3">
    <source>
        <dbReference type="ARBA" id="ARBA00022723"/>
    </source>
</evidence>
<dbReference type="FunFam" id="3.40.190.10:FF:000035">
    <property type="entry name" value="Molybdate ABC transporter substrate-binding protein"/>
    <property type="match status" value="1"/>
</dbReference>
<dbReference type="EMBL" id="LMTZ01000118">
    <property type="protein sequence ID" value="KST64802.1"/>
    <property type="molecule type" value="Genomic_DNA"/>
</dbReference>
<evidence type="ECO:0000313" key="6">
    <source>
        <dbReference type="EMBL" id="KST64092.1"/>
    </source>
</evidence>
<dbReference type="Proteomes" id="UP000053372">
    <property type="component" value="Unassembled WGS sequence"/>
</dbReference>
<evidence type="ECO:0000313" key="8">
    <source>
        <dbReference type="Proteomes" id="UP000053372"/>
    </source>
</evidence>
<feature type="binding site" evidence="5">
    <location>
        <position position="154"/>
    </location>
    <ligand>
        <name>molybdate</name>
        <dbReference type="ChEBI" id="CHEBI:36264"/>
    </ligand>
</feature>
<comment type="caution">
    <text evidence="7">The sequence shown here is derived from an EMBL/GenBank/DDBJ whole genome shotgun (WGS) entry which is preliminary data.</text>
</comment>
<dbReference type="PANTHER" id="PTHR30632:SF0">
    <property type="entry name" value="SULFATE-BINDING PROTEIN"/>
    <property type="match status" value="1"/>
</dbReference>
<dbReference type="AlphaFoldDB" id="A0A0V7ZK24"/>
<comment type="similarity">
    <text evidence="1">Belongs to the bacterial solute-binding protein ModA family.</text>
</comment>
<dbReference type="PROSITE" id="PS51257">
    <property type="entry name" value="PROKAR_LIPOPROTEIN"/>
    <property type="match status" value="1"/>
</dbReference>
<dbReference type="NCBIfam" id="TIGR01256">
    <property type="entry name" value="modA"/>
    <property type="match status" value="1"/>
</dbReference>
<dbReference type="GO" id="GO:0046872">
    <property type="term" value="F:metal ion binding"/>
    <property type="evidence" value="ECO:0007669"/>
    <property type="project" value="UniProtKB-KW"/>
</dbReference>
<proteinExistence type="inferred from homology"/>
<dbReference type="InterPro" id="IPR050682">
    <property type="entry name" value="ModA/WtpA"/>
</dbReference>
<dbReference type="GO" id="GO:1901359">
    <property type="term" value="F:tungstate binding"/>
    <property type="evidence" value="ECO:0007669"/>
    <property type="project" value="UniProtKB-ARBA"/>
</dbReference>
<gene>
    <name evidence="6" type="ORF">BC008_40395</name>
    <name evidence="7" type="ORF">BC008_41370</name>
</gene>
<dbReference type="GO" id="GO:0030973">
    <property type="term" value="F:molybdate ion binding"/>
    <property type="evidence" value="ECO:0007669"/>
    <property type="project" value="TreeGrafter"/>
</dbReference>
<dbReference type="GO" id="GO:0015689">
    <property type="term" value="P:molybdate ion transport"/>
    <property type="evidence" value="ECO:0007669"/>
    <property type="project" value="InterPro"/>
</dbReference>
<dbReference type="PANTHER" id="PTHR30632">
    <property type="entry name" value="MOLYBDATE-BINDING PERIPLASMIC PROTEIN"/>
    <property type="match status" value="1"/>
</dbReference>
<evidence type="ECO:0000256" key="2">
    <source>
        <dbReference type="ARBA" id="ARBA00022505"/>
    </source>
</evidence>
<keyword evidence="3 5" id="KW-0479">Metal-binding</keyword>
<dbReference type="Gene3D" id="3.40.190.10">
    <property type="entry name" value="Periplasmic binding protein-like II"/>
    <property type="match status" value="2"/>
</dbReference>
<keyword evidence="4" id="KW-0732">Signal</keyword>
<dbReference type="PIRSF" id="PIRSF004846">
    <property type="entry name" value="ModA"/>
    <property type="match status" value="1"/>
</dbReference>